<dbReference type="HOGENOM" id="CLU_1602747_0_0_1"/>
<evidence type="ECO:0000313" key="1">
    <source>
        <dbReference type="EMBL" id="CCM01074.1"/>
    </source>
</evidence>
<dbReference type="AlphaFoldDB" id="J4H283"/>
<name>J4H283_9APHY</name>
<evidence type="ECO:0000313" key="2">
    <source>
        <dbReference type="Proteomes" id="UP000006352"/>
    </source>
</evidence>
<sequence>MPQTTSKSTEEFISSDLQDTIRTVYGDNHQGNSVENRRQRLLLEGSKLLHAFRQIQSMVNTLSPIAVLPREALEHVFLHYVADAANITNLPISTTSILDVEDVKMRARQARAAVTLSGVCRYWRDVVLDCSILWANVVINHNLMWVELQVKRTKQAPFTVTLPDYS</sequence>
<dbReference type="EMBL" id="HE797016">
    <property type="protein sequence ID" value="CCM01074.1"/>
    <property type="molecule type" value="Genomic_DNA"/>
</dbReference>
<accession>J4H283</accession>
<proteinExistence type="predicted"/>
<reference evidence="1 2" key="1">
    <citation type="journal article" date="2012" name="Appl. Environ. Microbiol.">
        <title>Short-read sequencing for genomic analysis of the brown rot fungus Fibroporia radiculosa.</title>
        <authorList>
            <person name="Tang J.D."/>
            <person name="Perkins A.D."/>
            <person name="Sonstegard T.S."/>
            <person name="Schroeder S.G."/>
            <person name="Burgess S.C."/>
            <person name="Diehl S.V."/>
        </authorList>
    </citation>
    <scope>NUCLEOTIDE SEQUENCE [LARGE SCALE GENOMIC DNA]</scope>
    <source>
        <strain evidence="1 2">TFFH 294</strain>
    </source>
</reference>
<dbReference type="Proteomes" id="UP000006352">
    <property type="component" value="Unassembled WGS sequence"/>
</dbReference>
<dbReference type="OrthoDB" id="3266451at2759"/>
<gene>
    <name evidence="1" type="ORF">FIBRA_03122</name>
</gene>
<dbReference type="InParanoid" id="J4H283"/>
<keyword evidence="2" id="KW-1185">Reference proteome</keyword>
<dbReference type="RefSeq" id="XP_012180357.1">
    <property type="nucleotide sequence ID" value="XM_012324967.1"/>
</dbReference>
<protein>
    <submittedName>
        <fullName evidence="1">Uncharacterized protein</fullName>
    </submittedName>
</protein>
<organism evidence="1 2">
    <name type="scientific">Fibroporia radiculosa</name>
    <dbReference type="NCBI Taxonomy" id="599839"/>
    <lineage>
        <taxon>Eukaryota</taxon>
        <taxon>Fungi</taxon>
        <taxon>Dikarya</taxon>
        <taxon>Basidiomycota</taxon>
        <taxon>Agaricomycotina</taxon>
        <taxon>Agaricomycetes</taxon>
        <taxon>Polyporales</taxon>
        <taxon>Fibroporiaceae</taxon>
        <taxon>Fibroporia</taxon>
    </lineage>
</organism>
<dbReference type="GeneID" id="24095985"/>